<gene>
    <name evidence="1" type="ORF">SDC9_131102</name>
</gene>
<evidence type="ECO:0000313" key="1">
    <source>
        <dbReference type="EMBL" id="MPM84032.1"/>
    </source>
</evidence>
<accession>A0A645D5W8</accession>
<dbReference type="EMBL" id="VSSQ01032688">
    <property type="protein sequence ID" value="MPM84032.1"/>
    <property type="molecule type" value="Genomic_DNA"/>
</dbReference>
<comment type="caution">
    <text evidence="1">The sequence shown here is derived from an EMBL/GenBank/DDBJ whole genome shotgun (WGS) entry which is preliminary data.</text>
</comment>
<dbReference type="AlphaFoldDB" id="A0A645D5W8"/>
<sequence length="55" mass="6217">MTIDYLVNNIEDNHNSVMREDIDIDQYKKSGNCRGKCDAVVKAKFPNAKITISIS</sequence>
<organism evidence="1">
    <name type="scientific">bioreactor metagenome</name>
    <dbReference type="NCBI Taxonomy" id="1076179"/>
    <lineage>
        <taxon>unclassified sequences</taxon>
        <taxon>metagenomes</taxon>
        <taxon>ecological metagenomes</taxon>
    </lineage>
</organism>
<protein>
    <submittedName>
        <fullName evidence="1">Uncharacterized protein</fullName>
    </submittedName>
</protein>
<name>A0A645D5W8_9ZZZZ</name>
<reference evidence="1" key="1">
    <citation type="submission" date="2019-08" db="EMBL/GenBank/DDBJ databases">
        <authorList>
            <person name="Kucharzyk K."/>
            <person name="Murdoch R.W."/>
            <person name="Higgins S."/>
            <person name="Loffler F."/>
        </authorList>
    </citation>
    <scope>NUCLEOTIDE SEQUENCE</scope>
</reference>
<proteinExistence type="predicted"/>